<organism evidence="8 9">
    <name type="scientific">Brevibacillus panacihumi</name>
    <dbReference type="NCBI Taxonomy" id="497735"/>
    <lineage>
        <taxon>Bacteria</taxon>
        <taxon>Bacillati</taxon>
        <taxon>Bacillota</taxon>
        <taxon>Bacilli</taxon>
        <taxon>Bacillales</taxon>
        <taxon>Paenibacillaceae</taxon>
        <taxon>Brevibacillus</taxon>
    </lineage>
</organism>
<evidence type="ECO:0000313" key="9">
    <source>
        <dbReference type="Proteomes" id="UP000281915"/>
    </source>
</evidence>
<keyword evidence="4 6" id="KW-0732">Signal</keyword>
<dbReference type="InterPro" id="IPR051313">
    <property type="entry name" value="Bact_iron-sidero_bind"/>
</dbReference>
<dbReference type="Pfam" id="PF01497">
    <property type="entry name" value="Peripla_BP_2"/>
    <property type="match status" value="1"/>
</dbReference>
<evidence type="ECO:0000259" key="7">
    <source>
        <dbReference type="PROSITE" id="PS50983"/>
    </source>
</evidence>
<dbReference type="PROSITE" id="PS50983">
    <property type="entry name" value="FE_B12_PBP"/>
    <property type="match status" value="1"/>
</dbReference>
<dbReference type="PANTHER" id="PTHR30532">
    <property type="entry name" value="IRON III DICITRATE-BINDING PERIPLASMIC PROTEIN"/>
    <property type="match status" value="1"/>
</dbReference>
<accession>A0A3M8CQN9</accession>
<dbReference type="PANTHER" id="PTHR30532:SF10">
    <property type="entry name" value="IRON-UPTAKE SYSTEM-BINDING PROTEIN"/>
    <property type="match status" value="1"/>
</dbReference>
<keyword evidence="3" id="KW-0813">Transport</keyword>
<sequence length="337" mass="36222">MKRTRAGVSVILAISLLVTACGNGSNEQASNQTANGNGVAGQPVQASTDGQKSGEAAATKTITYLDKEYTLPATTERIVMAGAVEAMEDAIVLGVNPVGAISFAGVFPPMFESITKNAVSIGEKTEPNFEAILGLKPDVILGSTKFKPEVSEKLESIAPTILYSHVSTNWESNLLLLGELAGKEKQAEEVIGQYKADLEDAKVKLADKLKDKKVVVIRVREGLMYVYPAGVYFNPILYHELGLHTPAEIQAAKAQEALPIEKFAEMNPDYVFLQFAAEENHDAPNALEEWKNNPIIKSSNAVKNGNVYINIVDPLAQGGTAYSKIAFLKAAVEQLSK</sequence>
<comment type="subcellular location">
    <subcellularLocation>
        <location evidence="1">Cell envelope</location>
    </subcellularLocation>
</comment>
<feature type="signal peptide" evidence="6">
    <location>
        <begin position="1"/>
        <end position="20"/>
    </location>
</feature>
<evidence type="ECO:0000256" key="5">
    <source>
        <dbReference type="SAM" id="MobiDB-lite"/>
    </source>
</evidence>
<dbReference type="SUPFAM" id="SSF53807">
    <property type="entry name" value="Helical backbone' metal receptor"/>
    <property type="match status" value="1"/>
</dbReference>
<dbReference type="InterPro" id="IPR002491">
    <property type="entry name" value="ABC_transptr_periplasmic_BD"/>
</dbReference>
<gene>
    <name evidence="8" type="ORF">EDM58_14130</name>
</gene>
<evidence type="ECO:0000256" key="2">
    <source>
        <dbReference type="ARBA" id="ARBA00008814"/>
    </source>
</evidence>
<evidence type="ECO:0000256" key="1">
    <source>
        <dbReference type="ARBA" id="ARBA00004196"/>
    </source>
</evidence>
<dbReference type="Gene3D" id="3.40.50.1980">
    <property type="entry name" value="Nitrogenase molybdenum iron protein domain"/>
    <property type="match status" value="2"/>
</dbReference>
<feature type="region of interest" description="Disordered" evidence="5">
    <location>
        <begin position="27"/>
        <end position="53"/>
    </location>
</feature>
<evidence type="ECO:0000256" key="3">
    <source>
        <dbReference type="ARBA" id="ARBA00022448"/>
    </source>
</evidence>
<protein>
    <submittedName>
        <fullName evidence="8">Iron-uptake system-binding protein</fullName>
    </submittedName>
</protein>
<feature type="domain" description="Fe/B12 periplasmic-binding" evidence="7">
    <location>
        <begin position="78"/>
        <end position="337"/>
    </location>
</feature>
<name>A0A3M8CQN9_9BACL</name>
<feature type="chain" id="PRO_5039717712" evidence="6">
    <location>
        <begin position="21"/>
        <end position="337"/>
    </location>
</feature>
<comment type="caution">
    <text evidence="8">The sequence shown here is derived from an EMBL/GenBank/DDBJ whole genome shotgun (WGS) entry which is preliminary data.</text>
</comment>
<evidence type="ECO:0000313" key="8">
    <source>
        <dbReference type="EMBL" id="RNB77617.1"/>
    </source>
</evidence>
<evidence type="ECO:0000256" key="4">
    <source>
        <dbReference type="ARBA" id="ARBA00022729"/>
    </source>
</evidence>
<dbReference type="GO" id="GO:1901678">
    <property type="term" value="P:iron coordination entity transport"/>
    <property type="evidence" value="ECO:0007669"/>
    <property type="project" value="UniProtKB-ARBA"/>
</dbReference>
<dbReference type="Proteomes" id="UP000281915">
    <property type="component" value="Unassembled WGS sequence"/>
</dbReference>
<dbReference type="AlphaFoldDB" id="A0A3M8CQN9"/>
<feature type="compositionally biased region" description="Polar residues" evidence="5">
    <location>
        <begin position="27"/>
        <end position="36"/>
    </location>
</feature>
<comment type="similarity">
    <text evidence="2">Belongs to the bacterial solute-binding protein 8 family.</text>
</comment>
<proteinExistence type="inferred from homology"/>
<evidence type="ECO:0000256" key="6">
    <source>
        <dbReference type="SAM" id="SignalP"/>
    </source>
</evidence>
<dbReference type="RefSeq" id="WP_023558136.1">
    <property type="nucleotide sequence ID" value="NZ_JBCNED010000047.1"/>
</dbReference>
<dbReference type="EMBL" id="RHHT01000029">
    <property type="protein sequence ID" value="RNB77617.1"/>
    <property type="molecule type" value="Genomic_DNA"/>
</dbReference>
<dbReference type="PROSITE" id="PS51257">
    <property type="entry name" value="PROKAR_LIPOPROTEIN"/>
    <property type="match status" value="1"/>
</dbReference>
<dbReference type="GO" id="GO:0030288">
    <property type="term" value="C:outer membrane-bounded periplasmic space"/>
    <property type="evidence" value="ECO:0007669"/>
    <property type="project" value="TreeGrafter"/>
</dbReference>
<reference evidence="8 9" key="1">
    <citation type="submission" date="2018-10" db="EMBL/GenBank/DDBJ databases">
        <title>Phylogenomics of Brevibacillus.</title>
        <authorList>
            <person name="Dunlap C."/>
        </authorList>
    </citation>
    <scope>NUCLEOTIDE SEQUENCE [LARGE SCALE GENOMIC DNA]</scope>
    <source>
        <strain evidence="8 9">JCM 15085</strain>
    </source>
</reference>